<evidence type="ECO:0000256" key="1">
    <source>
        <dbReference type="SAM" id="SignalP"/>
    </source>
</evidence>
<dbReference type="AlphaFoldDB" id="W6P030"/>
<feature type="domain" description="DUF4960" evidence="2">
    <location>
        <begin position="209"/>
        <end position="460"/>
    </location>
</feature>
<dbReference type="EMBL" id="CBXG010000014">
    <property type="protein sequence ID" value="CDM03371.1"/>
    <property type="molecule type" value="Genomic_DNA"/>
</dbReference>
<keyword evidence="1" id="KW-0732">Signal</keyword>
<proteinExistence type="predicted"/>
<comment type="caution">
    <text evidence="3">The sequence shown here is derived from an EMBL/GenBank/DDBJ whole genome shotgun (WGS) entry which is preliminary data.</text>
</comment>
<sequence length="462" mass="50870">MKSIIKQLYTILLVTVACLTVAGCSDDFKSNLRLDGDVWVNSIKLDEYAGTIDYQNKTIVVGVPYDYDVTRMAVSEINLSEGATASIAVGETIDFSLPVSLTVKNGDVQMNYTITVKRDEAKILTFKLNDTYVGKVDQLSKTISVVVPLTVDITQLKGTFTGSDGVTVTPASGSIQDFTNPVTYTATYRSAVTPYVVTVTQGNVIPTAFIGTASSVSQLTSPEEKAAAQWMMDNISMSEYISFKDVVDGKVDLGKYTAIWWHFHADNGDNPPLPDDAKAAVEKFKVYYQNGGNLLLTRYATFYIKDLSIAKDERVPNNSWGRSEDSPEVVDGAWSFPIVGNESHPLFQDLRWKDGDKTRVYTFDAGYATTNSTAQWHIGTDWGGYEDLNAWRSLTGGIDVACGDDGAVIICRRFEPRASSGRTICIGSGCYDWYGKGVDTSVDYYHYNVEQMTLNAINYLCK</sequence>
<accession>W6P030</accession>
<feature type="signal peptide" evidence="1">
    <location>
        <begin position="1"/>
        <end position="22"/>
    </location>
</feature>
<dbReference type="Proteomes" id="UP000019380">
    <property type="component" value="Unassembled WGS sequence"/>
</dbReference>
<evidence type="ECO:0000259" key="2">
    <source>
        <dbReference type="Pfam" id="PF16324"/>
    </source>
</evidence>
<name>W6P030_9BACE</name>
<dbReference type="Pfam" id="PF16324">
    <property type="entry name" value="DUF4960"/>
    <property type="match status" value="1"/>
</dbReference>
<dbReference type="PROSITE" id="PS51257">
    <property type="entry name" value="PROKAR_LIPOPROTEIN"/>
    <property type="match status" value="1"/>
</dbReference>
<protein>
    <recommendedName>
        <fullName evidence="2">DUF4960 domain-containing protein</fullName>
    </recommendedName>
</protein>
<organism evidence="3 4">
    <name type="scientific">Bacteroides xylanisolvens SD CC 1b</name>
    <dbReference type="NCBI Taxonomy" id="702447"/>
    <lineage>
        <taxon>Bacteria</taxon>
        <taxon>Pseudomonadati</taxon>
        <taxon>Bacteroidota</taxon>
        <taxon>Bacteroidia</taxon>
        <taxon>Bacteroidales</taxon>
        <taxon>Bacteroidaceae</taxon>
        <taxon>Bacteroides</taxon>
    </lineage>
</organism>
<gene>
    <name evidence="3" type="ORF">BN890_9240</name>
</gene>
<dbReference type="Gene3D" id="2.60.40.2340">
    <property type="match status" value="2"/>
</dbReference>
<reference evidence="3 4" key="1">
    <citation type="submission" date="2013-12" db="EMBL/GenBank/DDBJ databases">
        <title>Improved hybrid genome assemblies of Bacteroides xylanisolvens SD CC 1b and Bacteroides xylanisolvens SD CC 2a using Illumina and 454 Sequencing.</title>
        <authorList>
            <person name="Ramaraj T."/>
            <person name="Sundararajan A."/>
            <person name="Mudge J."/>
            <person name="Schilkey F.D."/>
            <person name="Delvecchio V."/>
            <person name="Donlon M."/>
            <person name="Ziemer C."/>
        </authorList>
    </citation>
    <scope>NUCLEOTIDE SEQUENCE [LARGE SCALE GENOMIC DNA]</scope>
</reference>
<dbReference type="InterPro" id="IPR032526">
    <property type="entry name" value="DUF4960"/>
</dbReference>
<evidence type="ECO:0000313" key="4">
    <source>
        <dbReference type="Proteomes" id="UP000019380"/>
    </source>
</evidence>
<evidence type="ECO:0000313" key="3">
    <source>
        <dbReference type="EMBL" id="CDM03371.1"/>
    </source>
</evidence>
<feature type="chain" id="PRO_5004881385" description="DUF4960 domain-containing protein" evidence="1">
    <location>
        <begin position="23"/>
        <end position="462"/>
    </location>
</feature>